<evidence type="ECO:0000256" key="1">
    <source>
        <dbReference type="SAM" id="MobiDB-lite"/>
    </source>
</evidence>
<accession>A0A0V1BVW6</accession>
<gene>
    <name evidence="2" type="ORF">T01_10158</name>
</gene>
<sequence>MRANFQTSGAVAVLSKYKAVESRPPDDIQDGDSPHAASHSPKRKKMKSNSPYPIPPNDGSTALFKYICHLQSEYFELRMLARHCLNSD</sequence>
<dbReference type="AlphaFoldDB" id="A0A0V1BVW6"/>
<dbReference type="InParanoid" id="A0A0V1BVW6"/>
<organism evidence="2 3">
    <name type="scientific">Trichinella spiralis</name>
    <name type="common">Trichina worm</name>
    <dbReference type="NCBI Taxonomy" id="6334"/>
    <lineage>
        <taxon>Eukaryota</taxon>
        <taxon>Metazoa</taxon>
        <taxon>Ecdysozoa</taxon>
        <taxon>Nematoda</taxon>
        <taxon>Enoplea</taxon>
        <taxon>Dorylaimia</taxon>
        <taxon>Trichinellida</taxon>
        <taxon>Trichinellidae</taxon>
        <taxon>Trichinella</taxon>
    </lineage>
</organism>
<comment type="caution">
    <text evidence="2">The sequence shown here is derived from an EMBL/GenBank/DDBJ whole genome shotgun (WGS) entry which is preliminary data.</text>
</comment>
<feature type="region of interest" description="Disordered" evidence="1">
    <location>
        <begin position="21"/>
        <end position="56"/>
    </location>
</feature>
<dbReference type="Proteomes" id="UP000054776">
    <property type="component" value="Unassembled WGS sequence"/>
</dbReference>
<protein>
    <submittedName>
        <fullName evidence="2">Uncharacterized protein</fullName>
    </submittedName>
</protein>
<reference evidence="2 3" key="1">
    <citation type="submission" date="2015-01" db="EMBL/GenBank/DDBJ databases">
        <title>Evolution of Trichinella species and genotypes.</title>
        <authorList>
            <person name="Korhonen P.K."/>
            <person name="Edoardo P."/>
            <person name="Giuseppe L.R."/>
            <person name="Gasser R.B."/>
        </authorList>
    </citation>
    <scope>NUCLEOTIDE SEQUENCE [LARGE SCALE GENOMIC DNA]</scope>
    <source>
        <strain evidence="2">ISS3</strain>
    </source>
</reference>
<proteinExistence type="predicted"/>
<evidence type="ECO:0000313" key="2">
    <source>
        <dbReference type="EMBL" id="KRY41167.1"/>
    </source>
</evidence>
<keyword evidence="3" id="KW-1185">Reference proteome</keyword>
<dbReference type="EMBL" id="JYDH01000009">
    <property type="protein sequence ID" value="KRY41167.1"/>
    <property type="molecule type" value="Genomic_DNA"/>
</dbReference>
<name>A0A0V1BVW6_TRISP</name>
<evidence type="ECO:0000313" key="3">
    <source>
        <dbReference type="Proteomes" id="UP000054776"/>
    </source>
</evidence>